<reference evidence="2 3" key="1">
    <citation type="submission" date="2021-06" db="EMBL/GenBank/DDBJ databases">
        <authorList>
            <person name="Sun Q."/>
            <person name="Li D."/>
        </authorList>
    </citation>
    <scope>NUCLEOTIDE SEQUENCE [LARGE SCALE GENOMIC DNA]</scope>
    <source>
        <strain evidence="2 3">N19</strain>
    </source>
</reference>
<dbReference type="PANTHER" id="PTHR41373:SF1">
    <property type="entry name" value="PHOSPHATIDYLGLYCEROL LYSYLTRANSFERASE C-TERMINAL DOMAIN-CONTAINING PROTEIN"/>
    <property type="match status" value="1"/>
</dbReference>
<dbReference type="Pfam" id="PF09924">
    <property type="entry name" value="LPG_synthase_C"/>
    <property type="match status" value="1"/>
</dbReference>
<feature type="domain" description="Phosphatidylglycerol lysyltransferase C-terminal" evidence="1">
    <location>
        <begin position="29"/>
        <end position="307"/>
    </location>
</feature>
<organism evidence="2 3">
    <name type="scientific">Intestinibacter bartlettii</name>
    <dbReference type="NCBI Taxonomy" id="261299"/>
    <lineage>
        <taxon>Bacteria</taxon>
        <taxon>Bacillati</taxon>
        <taxon>Bacillota</taxon>
        <taxon>Clostridia</taxon>
        <taxon>Peptostreptococcales</taxon>
        <taxon>Peptostreptococcaceae</taxon>
        <taxon>Intestinibacter</taxon>
    </lineage>
</organism>
<dbReference type="Proteomes" id="UP001196301">
    <property type="component" value="Unassembled WGS sequence"/>
</dbReference>
<evidence type="ECO:0000313" key="3">
    <source>
        <dbReference type="Proteomes" id="UP001196301"/>
    </source>
</evidence>
<evidence type="ECO:0000259" key="1">
    <source>
        <dbReference type="Pfam" id="PF09924"/>
    </source>
</evidence>
<sequence>MKEEPNSLKPYFKEITIEDREILNPYFDLVDYEACEYNFNTLYMWQHAYKTAYYIGDNFAVLVGEYEGEVFSILPLAKKEDLPKVIDFVLDYFEQIEEKLYFRGITEEVVDYLKEEYGDRFEYIAERDLFDYVYDGEILRTLKGRKNSKKRNHINYFLSEYEGRFEYKRLGKEDFDDCRQLLDDWAINKEENDNIEEGVDDEREGIEKLFAHYDQISDRLKISGIYIDGKLEAFTMGELLNDNMALIHIEKANPEIRGLYPYINQQFLVHEFPEVEFVNREEDMGIEGLRKAKLSYHPCKLVEKYTVREAN</sequence>
<gene>
    <name evidence="2" type="ORF">KQI20_08465</name>
</gene>
<dbReference type="PIRSF" id="PIRSF018688">
    <property type="entry name" value="UCP018688"/>
    <property type="match status" value="1"/>
</dbReference>
<dbReference type="PANTHER" id="PTHR41373">
    <property type="entry name" value="DUF2156 DOMAIN-CONTAINING PROTEIN"/>
    <property type="match status" value="1"/>
</dbReference>
<proteinExistence type="predicted"/>
<accession>A0ABS6DXG2</accession>
<evidence type="ECO:0000313" key="2">
    <source>
        <dbReference type="EMBL" id="MBU5336469.1"/>
    </source>
</evidence>
<comment type="caution">
    <text evidence="2">The sequence shown here is derived from an EMBL/GenBank/DDBJ whole genome shotgun (WGS) entry which is preliminary data.</text>
</comment>
<protein>
    <submittedName>
        <fullName evidence="2">DUF2156 domain-containing protein</fullName>
    </submittedName>
</protein>
<dbReference type="InterPro" id="IPR024320">
    <property type="entry name" value="LPG_synthase_C"/>
</dbReference>
<name>A0ABS6DXG2_9FIRM</name>
<dbReference type="InterPro" id="IPR016732">
    <property type="entry name" value="UCP018688"/>
</dbReference>
<keyword evidence="3" id="KW-1185">Reference proteome</keyword>
<dbReference type="EMBL" id="JAHLOQ010000021">
    <property type="protein sequence ID" value="MBU5336469.1"/>
    <property type="molecule type" value="Genomic_DNA"/>
</dbReference>